<protein>
    <submittedName>
        <fullName evidence="1">1529_t:CDS:1</fullName>
    </submittedName>
</protein>
<organism evidence="1 2">
    <name type="scientific">Racocetra persica</name>
    <dbReference type="NCBI Taxonomy" id="160502"/>
    <lineage>
        <taxon>Eukaryota</taxon>
        <taxon>Fungi</taxon>
        <taxon>Fungi incertae sedis</taxon>
        <taxon>Mucoromycota</taxon>
        <taxon>Glomeromycotina</taxon>
        <taxon>Glomeromycetes</taxon>
        <taxon>Diversisporales</taxon>
        <taxon>Gigasporaceae</taxon>
        <taxon>Racocetra</taxon>
    </lineage>
</organism>
<sequence>VGIVNWILNWILIINHQYRMEYFKRTPFYEVAILNWLTAYMNFPVNYQDAIKDFKNSIINSYNEFEKKHIYRRLQ</sequence>
<accession>A0ACA9S1A7</accession>
<gene>
    <name evidence="1" type="ORF">RPERSI_LOCUS24780</name>
</gene>
<keyword evidence="2" id="KW-1185">Reference proteome</keyword>
<name>A0ACA9S1A7_9GLOM</name>
<evidence type="ECO:0000313" key="1">
    <source>
        <dbReference type="EMBL" id="CAG8817827.1"/>
    </source>
</evidence>
<evidence type="ECO:0000313" key="2">
    <source>
        <dbReference type="Proteomes" id="UP000789920"/>
    </source>
</evidence>
<dbReference type="EMBL" id="CAJVQC010080241">
    <property type="protein sequence ID" value="CAG8817827.1"/>
    <property type="molecule type" value="Genomic_DNA"/>
</dbReference>
<comment type="caution">
    <text evidence="1">The sequence shown here is derived from an EMBL/GenBank/DDBJ whole genome shotgun (WGS) entry which is preliminary data.</text>
</comment>
<feature type="non-terminal residue" evidence="1">
    <location>
        <position position="1"/>
    </location>
</feature>
<feature type="non-terminal residue" evidence="1">
    <location>
        <position position="75"/>
    </location>
</feature>
<reference evidence="1" key="1">
    <citation type="submission" date="2021-06" db="EMBL/GenBank/DDBJ databases">
        <authorList>
            <person name="Kallberg Y."/>
            <person name="Tangrot J."/>
            <person name="Rosling A."/>
        </authorList>
    </citation>
    <scope>NUCLEOTIDE SEQUENCE</scope>
    <source>
        <strain evidence="1">MA461A</strain>
    </source>
</reference>
<dbReference type="Proteomes" id="UP000789920">
    <property type="component" value="Unassembled WGS sequence"/>
</dbReference>
<proteinExistence type="predicted"/>